<evidence type="ECO:0000313" key="5">
    <source>
        <dbReference type="Proteomes" id="UP000317863"/>
    </source>
</evidence>
<dbReference type="GO" id="GO:0043779">
    <property type="term" value="F:cobalt-precorrin-5A acetaldehyde-lyase activity"/>
    <property type="evidence" value="ECO:0007669"/>
    <property type="project" value="UniProtKB-EC"/>
</dbReference>
<feature type="domain" description="CobE/GbiG C-terminal" evidence="1">
    <location>
        <begin position="260"/>
        <end position="375"/>
    </location>
</feature>
<evidence type="ECO:0000313" key="4">
    <source>
        <dbReference type="EMBL" id="TQQ83210.1"/>
    </source>
</evidence>
<protein>
    <submittedName>
        <fullName evidence="4">Cobalt-precorrin 5A hydrolase</fullName>
        <ecNumber evidence="4">3.7.1.12</ecNumber>
    </submittedName>
</protein>
<dbReference type="EC" id="3.7.1.12" evidence="4"/>
<dbReference type="Pfam" id="PF01890">
    <property type="entry name" value="CbiG_C"/>
    <property type="match status" value="1"/>
</dbReference>
<dbReference type="RefSeq" id="WP_142536704.1">
    <property type="nucleotide sequence ID" value="NZ_SGJB01000021.1"/>
</dbReference>
<dbReference type="InterPro" id="IPR021745">
    <property type="entry name" value="CbiG_mid"/>
</dbReference>
<dbReference type="PANTHER" id="PTHR37477:SF1">
    <property type="entry name" value="COBALT-PRECORRIN-5A HYDROLASE"/>
    <property type="match status" value="1"/>
</dbReference>
<sequence length="383" mass="42926">MSIEVRLPDDMRNYIGFENPIKKTDIVCKKTDIKTAIICITEKGRKLAEDISSKTSNTDIYFQNRGIKELCGKLFLEYDCIVFISACGIAVRCIAPFIKSKLEDPAVLVMDENVKNIISLLSGHIGGANELALYISEITGANPVITTATDSSGKSSADMIASEIGAYVENIRENVKTINASIVNGKRTGLYIDDEYRDYINDINTEGFEIIKNPDEIYGFDAVLHITDRIVCEECRLDGKYKISSDGNTHIVKLIPRKNVAGVGCRKDTDSEKFREVFVKFCIKNNIHPASICKIGSIELKRNEKCIKDISDRFCMERKFFSVEELSKYDDMFEGSDFVKKTTGVKSVSAPSAYIMSDGNIITDTFRHDGITITIGRKRREMK</sequence>
<comment type="caution">
    <text evidence="4">The sequence shown here is derived from an EMBL/GenBank/DDBJ whole genome shotgun (WGS) entry which is preliminary data.</text>
</comment>
<organism evidence="4 5">
    <name type="scientific">Peptacetobacter hominis</name>
    <dbReference type="NCBI Taxonomy" id="2743610"/>
    <lineage>
        <taxon>Bacteria</taxon>
        <taxon>Bacillati</taxon>
        <taxon>Bacillota</taxon>
        <taxon>Clostridia</taxon>
        <taxon>Peptostreptococcales</taxon>
        <taxon>Peptostreptococcaceae</taxon>
        <taxon>Peptacetobacter</taxon>
    </lineage>
</organism>
<dbReference type="PANTHER" id="PTHR37477">
    <property type="entry name" value="COBALT-PRECORRIN-5A HYDROLASE"/>
    <property type="match status" value="1"/>
</dbReference>
<dbReference type="InterPro" id="IPR021744">
    <property type="entry name" value="CbiG_N"/>
</dbReference>
<accession>A0A544QT55</accession>
<reference evidence="4 5" key="1">
    <citation type="submission" date="2019-02" db="EMBL/GenBank/DDBJ databases">
        <title>Peptostreptococcaceae bacterium ZHW00191 nov., a new bacterium isolated from the human gut.</title>
        <authorList>
            <person name="Zhou H.-W."/>
            <person name="Chen X.-J."/>
        </authorList>
    </citation>
    <scope>NUCLEOTIDE SEQUENCE [LARGE SCALE GENOMIC DNA]</scope>
    <source>
        <strain evidence="4 5">ZHW00191</strain>
    </source>
</reference>
<evidence type="ECO:0000259" key="1">
    <source>
        <dbReference type="Pfam" id="PF01890"/>
    </source>
</evidence>
<dbReference type="InterPro" id="IPR038029">
    <property type="entry name" value="GbiG_N_sf"/>
</dbReference>
<dbReference type="Gene3D" id="3.30.420.180">
    <property type="entry name" value="CobE/GbiG C-terminal domain"/>
    <property type="match status" value="1"/>
</dbReference>
<dbReference type="Pfam" id="PF11760">
    <property type="entry name" value="CbiG_N"/>
    <property type="match status" value="1"/>
</dbReference>
<dbReference type="Gene3D" id="3.40.50.11220">
    <property type="match status" value="1"/>
</dbReference>
<gene>
    <name evidence="4" type="primary">cbiG</name>
    <name evidence="4" type="ORF">EXD82_09645</name>
</gene>
<name>A0A544QT55_9FIRM</name>
<dbReference type="EMBL" id="SGJB01000021">
    <property type="protein sequence ID" value="TQQ83210.1"/>
    <property type="molecule type" value="Genomic_DNA"/>
</dbReference>
<keyword evidence="4" id="KW-0378">Hydrolase</keyword>
<evidence type="ECO:0000259" key="3">
    <source>
        <dbReference type="Pfam" id="PF11761"/>
    </source>
</evidence>
<dbReference type="InterPro" id="IPR036518">
    <property type="entry name" value="CobE/GbiG_C_sf"/>
</dbReference>
<keyword evidence="5" id="KW-1185">Reference proteome</keyword>
<proteinExistence type="predicted"/>
<dbReference type="NCBIfam" id="NF004466">
    <property type="entry name" value="PRK05788.1-4"/>
    <property type="match status" value="1"/>
</dbReference>
<dbReference type="OrthoDB" id="9781023at2"/>
<dbReference type="Pfam" id="PF11761">
    <property type="entry name" value="CbiG_mid"/>
    <property type="match status" value="1"/>
</dbReference>
<dbReference type="InterPro" id="IPR052553">
    <property type="entry name" value="CbiG_hydrolase"/>
</dbReference>
<dbReference type="Proteomes" id="UP000317863">
    <property type="component" value="Unassembled WGS sequence"/>
</dbReference>
<dbReference type="SUPFAM" id="SSF159664">
    <property type="entry name" value="CobE/GbiG C-terminal domain-like"/>
    <property type="match status" value="1"/>
</dbReference>
<dbReference type="InterPro" id="IPR002750">
    <property type="entry name" value="CobE/GbiG_C"/>
</dbReference>
<feature type="domain" description="Cobalamin biosynthesis central region" evidence="3">
    <location>
        <begin position="156"/>
        <end position="233"/>
    </location>
</feature>
<feature type="domain" description="Cobalamin synthesis G N-terminal" evidence="2">
    <location>
        <begin position="71"/>
        <end position="150"/>
    </location>
</feature>
<dbReference type="SUPFAM" id="SSF159672">
    <property type="entry name" value="CbiG N-terminal domain-like"/>
    <property type="match status" value="1"/>
</dbReference>
<dbReference type="AlphaFoldDB" id="A0A544QT55"/>
<dbReference type="GO" id="GO:0009236">
    <property type="term" value="P:cobalamin biosynthetic process"/>
    <property type="evidence" value="ECO:0007669"/>
    <property type="project" value="InterPro"/>
</dbReference>
<evidence type="ECO:0000259" key="2">
    <source>
        <dbReference type="Pfam" id="PF11760"/>
    </source>
</evidence>